<dbReference type="Gene3D" id="1.20.58.340">
    <property type="entry name" value="Magnesium transport protein CorA, transmembrane region"/>
    <property type="match status" value="1"/>
</dbReference>
<protein>
    <submittedName>
        <fullName evidence="5">Uncharacterized protein</fullName>
    </submittedName>
</protein>
<keyword evidence="3" id="KW-1133">Transmembrane helix</keyword>
<reference evidence="5" key="1">
    <citation type="journal article" date="2023" name="Mol. Phylogenet. Evol.">
        <title>Genome-scale phylogeny and comparative genomics of the fungal order Sordariales.</title>
        <authorList>
            <person name="Hensen N."/>
            <person name="Bonometti L."/>
            <person name="Westerberg I."/>
            <person name="Brannstrom I.O."/>
            <person name="Guillou S."/>
            <person name="Cros-Aarteil S."/>
            <person name="Calhoun S."/>
            <person name="Haridas S."/>
            <person name="Kuo A."/>
            <person name="Mondo S."/>
            <person name="Pangilinan J."/>
            <person name="Riley R."/>
            <person name="LaButti K."/>
            <person name="Andreopoulos B."/>
            <person name="Lipzen A."/>
            <person name="Chen C."/>
            <person name="Yan M."/>
            <person name="Daum C."/>
            <person name="Ng V."/>
            <person name="Clum A."/>
            <person name="Steindorff A."/>
            <person name="Ohm R.A."/>
            <person name="Martin F."/>
            <person name="Silar P."/>
            <person name="Natvig D.O."/>
            <person name="Lalanne C."/>
            <person name="Gautier V."/>
            <person name="Ament-Velasquez S.L."/>
            <person name="Kruys A."/>
            <person name="Hutchinson M.I."/>
            <person name="Powell A.J."/>
            <person name="Barry K."/>
            <person name="Miller A.N."/>
            <person name="Grigoriev I.V."/>
            <person name="Debuchy R."/>
            <person name="Gladieux P."/>
            <person name="Hiltunen Thoren M."/>
            <person name="Johannesson H."/>
        </authorList>
    </citation>
    <scope>NUCLEOTIDE SEQUENCE</scope>
    <source>
        <strain evidence="5">CBS 958.72</strain>
    </source>
</reference>
<keyword evidence="6" id="KW-1185">Reference proteome</keyword>
<dbReference type="EMBL" id="JAULSN010000008">
    <property type="protein sequence ID" value="KAK3365584.1"/>
    <property type="molecule type" value="Genomic_DNA"/>
</dbReference>
<evidence type="ECO:0000313" key="6">
    <source>
        <dbReference type="Proteomes" id="UP001287356"/>
    </source>
</evidence>
<name>A0AAE0JWD9_9PEZI</name>
<evidence type="ECO:0000256" key="4">
    <source>
        <dbReference type="ARBA" id="ARBA00023136"/>
    </source>
</evidence>
<dbReference type="InterPro" id="IPR045863">
    <property type="entry name" value="CorA_TM1_TM2"/>
</dbReference>
<sequence length="241" mass="27086">MAHTSPFSSSNYLVRPGDLPAAANRLTGSLFQSASLLPEHYGSQLDGDAMRVDALYALSELLTFAATLEKQFLNYMTQLIRQESYLPRAAGADFSITNLKHARELLDSHAQGLEENARFLRRQRQWQKSDPRAAAVAAVHNALVDDFAYLLALCRTLSARCLEGVSLVTNDAMPEETRKTKHQGEQTRTLALLAFFYLPLSLRTGLFGMNFRELGLLLTQGAVYYSYVQLSRVWNFVRVYL</sequence>
<evidence type="ECO:0000256" key="1">
    <source>
        <dbReference type="ARBA" id="ARBA00004141"/>
    </source>
</evidence>
<dbReference type="Proteomes" id="UP001287356">
    <property type="component" value="Unassembled WGS sequence"/>
</dbReference>
<evidence type="ECO:0000256" key="3">
    <source>
        <dbReference type="ARBA" id="ARBA00022989"/>
    </source>
</evidence>
<reference evidence="5" key="2">
    <citation type="submission" date="2023-06" db="EMBL/GenBank/DDBJ databases">
        <authorList>
            <consortium name="Lawrence Berkeley National Laboratory"/>
            <person name="Haridas S."/>
            <person name="Hensen N."/>
            <person name="Bonometti L."/>
            <person name="Westerberg I."/>
            <person name="Brannstrom I.O."/>
            <person name="Guillou S."/>
            <person name="Cros-Aarteil S."/>
            <person name="Calhoun S."/>
            <person name="Kuo A."/>
            <person name="Mondo S."/>
            <person name="Pangilinan J."/>
            <person name="Riley R."/>
            <person name="Labutti K."/>
            <person name="Andreopoulos B."/>
            <person name="Lipzen A."/>
            <person name="Chen C."/>
            <person name="Yanf M."/>
            <person name="Daum C."/>
            <person name="Ng V."/>
            <person name="Clum A."/>
            <person name="Steindorff A."/>
            <person name="Ohm R."/>
            <person name="Martin F."/>
            <person name="Silar P."/>
            <person name="Natvig D."/>
            <person name="Lalanne C."/>
            <person name="Gautier V."/>
            <person name="Ament-Velasquez S.L."/>
            <person name="Kruys A."/>
            <person name="Hutchinson M.I."/>
            <person name="Powell A.J."/>
            <person name="Barry K."/>
            <person name="Miller A.N."/>
            <person name="Grigoriev I.V."/>
            <person name="Debuchy R."/>
            <person name="Gladieux P."/>
            <person name="Thoren M.H."/>
            <person name="Johannesson H."/>
        </authorList>
    </citation>
    <scope>NUCLEOTIDE SEQUENCE</scope>
    <source>
        <strain evidence="5">CBS 958.72</strain>
    </source>
</reference>
<dbReference type="SUPFAM" id="SSF144083">
    <property type="entry name" value="Magnesium transport protein CorA, transmembrane region"/>
    <property type="match status" value="1"/>
</dbReference>
<keyword evidence="2" id="KW-0812">Transmembrane</keyword>
<evidence type="ECO:0000256" key="2">
    <source>
        <dbReference type="ARBA" id="ARBA00022692"/>
    </source>
</evidence>
<dbReference type="GO" id="GO:0016020">
    <property type="term" value="C:membrane"/>
    <property type="evidence" value="ECO:0007669"/>
    <property type="project" value="UniProtKB-SubCell"/>
</dbReference>
<proteinExistence type="predicted"/>
<comment type="caution">
    <text evidence="5">The sequence shown here is derived from an EMBL/GenBank/DDBJ whole genome shotgun (WGS) entry which is preliminary data.</text>
</comment>
<accession>A0AAE0JWD9</accession>
<evidence type="ECO:0000313" key="5">
    <source>
        <dbReference type="EMBL" id="KAK3365584.1"/>
    </source>
</evidence>
<comment type="subcellular location">
    <subcellularLocation>
        <location evidence="1">Membrane</location>
        <topology evidence="1">Multi-pass membrane protein</topology>
    </subcellularLocation>
</comment>
<keyword evidence="4" id="KW-0472">Membrane</keyword>
<organism evidence="5 6">
    <name type="scientific">Lasiosphaeria ovina</name>
    <dbReference type="NCBI Taxonomy" id="92902"/>
    <lineage>
        <taxon>Eukaryota</taxon>
        <taxon>Fungi</taxon>
        <taxon>Dikarya</taxon>
        <taxon>Ascomycota</taxon>
        <taxon>Pezizomycotina</taxon>
        <taxon>Sordariomycetes</taxon>
        <taxon>Sordariomycetidae</taxon>
        <taxon>Sordariales</taxon>
        <taxon>Lasiosphaeriaceae</taxon>
        <taxon>Lasiosphaeria</taxon>
    </lineage>
</organism>
<gene>
    <name evidence="5" type="ORF">B0T24DRAFT_710693</name>
</gene>
<dbReference type="AlphaFoldDB" id="A0AAE0JWD9"/>